<organism evidence="1 2">
    <name type="scientific">Tessaracoccus flavus</name>
    <dbReference type="NCBI Taxonomy" id="1610493"/>
    <lineage>
        <taxon>Bacteria</taxon>
        <taxon>Bacillati</taxon>
        <taxon>Actinomycetota</taxon>
        <taxon>Actinomycetes</taxon>
        <taxon>Propionibacteriales</taxon>
        <taxon>Propionibacteriaceae</taxon>
        <taxon>Tessaracoccus</taxon>
    </lineage>
</organism>
<sequence>MTALPTTTRADARHVSFPRVLRSEWIKLWSLRSTYWTVAATIAAMVFIAVLVGATSRIDDDAVAAGFDGTMAIGMGYTFAQVVVAVLGVLTITGEYSTGMIRSTLAAVPRRWPALAAKAVVVAVVGAALGLVGVAAAYAASYPLLGAAGAADLSDPEVQRIFWGTALYLAGVGLFGLAVGAVVRHSAGAITLVLGVLLMLSSFWQLLMVTSDWFARVYPYLPSVAGERIVSAAVEPGGPVDVLGPWAGFGVFMVYVVATMAAATALLRRRDA</sequence>
<keyword evidence="2" id="KW-1185">Reference proteome</keyword>
<dbReference type="Proteomes" id="UP000188324">
    <property type="component" value="Chromosome"/>
</dbReference>
<evidence type="ECO:0000313" key="2">
    <source>
        <dbReference type="Proteomes" id="UP000188324"/>
    </source>
</evidence>
<dbReference type="RefSeq" id="WP_077343746.1">
    <property type="nucleotide sequence ID" value="NZ_CP019605.1"/>
</dbReference>
<dbReference type="EMBL" id="CP019605">
    <property type="protein sequence ID" value="AQP45540.1"/>
    <property type="molecule type" value="Genomic_DNA"/>
</dbReference>
<reference evidence="1 2" key="1">
    <citation type="journal article" date="2016" name="Int. J. Syst. Evol. Microbiol.">
        <title>Tessaracoccus flavus sp. nov., isolated from the drainage system of a lindane-producing factory.</title>
        <authorList>
            <person name="Kumari R."/>
            <person name="Singh P."/>
            <person name="Schumann P."/>
            <person name="Lal R."/>
        </authorList>
    </citation>
    <scope>NUCLEOTIDE SEQUENCE [LARGE SCALE GENOMIC DNA]</scope>
    <source>
        <strain evidence="1 2">RP1T</strain>
    </source>
</reference>
<dbReference type="PANTHER" id="PTHR37305:SF1">
    <property type="entry name" value="MEMBRANE PROTEIN"/>
    <property type="match status" value="1"/>
</dbReference>
<dbReference type="AlphaFoldDB" id="A0A1Q2CHJ9"/>
<evidence type="ECO:0000313" key="1">
    <source>
        <dbReference type="EMBL" id="AQP45540.1"/>
    </source>
</evidence>
<dbReference type="OrthoDB" id="5188656at2"/>
<dbReference type="GO" id="GO:0005886">
    <property type="term" value="C:plasma membrane"/>
    <property type="evidence" value="ECO:0007669"/>
    <property type="project" value="UniProtKB-SubCell"/>
</dbReference>
<dbReference type="GO" id="GO:0140359">
    <property type="term" value="F:ABC-type transporter activity"/>
    <property type="evidence" value="ECO:0007669"/>
    <property type="project" value="InterPro"/>
</dbReference>
<accession>A0A1Q2CHJ9</accession>
<dbReference type="STRING" id="1610493.RPIT_12600"/>
<dbReference type="PANTHER" id="PTHR37305">
    <property type="entry name" value="INTEGRAL MEMBRANE PROTEIN-RELATED"/>
    <property type="match status" value="1"/>
</dbReference>
<gene>
    <name evidence="1" type="ORF">RPIT_12600</name>
</gene>
<proteinExistence type="predicted"/>
<dbReference type="KEGG" id="tfl:RPIT_12600"/>
<name>A0A1Q2CHJ9_9ACTN</name>
<protein>
    <submittedName>
        <fullName evidence="1">Uncharacterized protein</fullName>
    </submittedName>
</protein>